<evidence type="ECO:0000313" key="3">
    <source>
        <dbReference type="Proteomes" id="UP000319908"/>
    </source>
</evidence>
<sequence>MKSRKRNSISIVRLSVILAAVALTAVSGLALANSWVHSEAQTKATLTIQPEIDAGVYPSIHSLTINDRRNDPKIVVLHKTTRQLAQQRFSWVDLIAINPPDGSLECRIDGTKVELERQIQVFYAVDDQKPTKVHFSQATDIPWSPEAKWNALVR</sequence>
<dbReference type="Proteomes" id="UP000319908">
    <property type="component" value="Unassembled WGS sequence"/>
</dbReference>
<gene>
    <name evidence="2" type="ORF">Poly21_28960</name>
</gene>
<feature type="chain" id="PRO_5022932957" evidence="1">
    <location>
        <begin position="33"/>
        <end position="154"/>
    </location>
</feature>
<accession>A0A5C6BYK4</accession>
<dbReference type="AlphaFoldDB" id="A0A5C6BYK4"/>
<proteinExistence type="predicted"/>
<keyword evidence="3" id="KW-1185">Reference proteome</keyword>
<comment type="caution">
    <text evidence="2">The sequence shown here is derived from an EMBL/GenBank/DDBJ whole genome shotgun (WGS) entry which is preliminary data.</text>
</comment>
<reference evidence="2 3" key="1">
    <citation type="journal article" date="2020" name="Antonie Van Leeuwenhoek">
        <title>Rhodopirellula heiligendammensis sp. nov., Rhodopirellula pilleata sp. nov., and Rhodopirellula solitaria sp. nov. isolated from natural or artificial marine surfaces in Northern Germany and California, USA, and emended description of the genus Rhodopirellula.</title>
        <authorList>
            <person name="Kallscheuer N."/>
            <person name="Wiegand S."/>
            <person name="Jogler M."/>
            <person name="Boedeker C."/>
            <person name="Peeters S.H."/>
            <person name="Rast P."/>
            <person name="Heuer A."/>
            <person name="Jetten M.S.M."/>
            <person name="Rohde M."/>
            <person name="Jogler C."/>
        </authorList>
    </citation>
    <scope>NUCLEOTIDE SEQUENCE [LARGE SCALE GENOMIC DNA]</scope>
    <source>
        <strain evidence="2 3">Poly21</strain>
    </source>
</reference>
<protein>
    <submittedName>
        <fullName evidence="2">Uncharacterized protein</fullName>
    </submittedName>
</protein>
<evidence type="ECO:0000256" key="1">
    <source>
        <dbReference type="SAM" id="SignalP"/>
    </source>
</evidence>
<feature type="signal peptide" evidence="1">
    <location>
        <begin position="1"/>
        <end position="32"/>
    </location>
</feature>
<dbReference type="RefSeq" id="WP_146407510.1">
    <property type="nucleotide sequence ID" value="NZ_SJPU01000002.1"/>
</dbReference>
<evidence type="ECO:0000313" key="2">
    <source>
        <dbReference type="EMBL" id="TWU15699.1"/>
    </source>
</evidence>
<name>A0A5C6BYK4_9BACT</name>
<keyword evidence="1" id="KW-0732">Signal</keyword>
<dbReference type="EMBL" id="SJPU01000002">
    <property type="protein sequence ID" value="TWU15699.1"/>
    <property type="molecule type" value="Genomic_DNA"/>
</dbReference>
<organism evidence="2 3">
    <name type="scientific">Allorhodopirellula heiligendammensis</name>
    <dbReference type="NCBI Taxonomy" id="2714739"/>
    <lineage>
        <taxon>Bacteria</taxon>
        <taxon>Pseudomonadati</taxon>
        <taxon>Planctomycetota</taxon>
        <taxon>Planctomycetia</taxon>
        <taxon>Pirellulales</taxon>
        <taxon>Pirellulaceae</taxon>
        <taxon>Allorhodopirellula</taxon>
    </lineage>
</organism>